<evidence type="ECO:0000313" key="2">
    <source>
        <dbReference type="Proteomes" id="UP000679575"/>
    </source>
</evidence>
<dbReference type="EMBL" id="CP073587">
    <property type="protein sequence ID" value="QUN06987.1"/>
    <property type="molecule type" value="Genomic_DNA"/>
</dbReference>
<protein>
    <submittedName>
        <fullName evidence="1">Uncharacterized protein</fullName>
    </submittedName>
</protein>
<dbReference type="Proteomes" id="UP000679575">
    <property type="component" value="Chromosome"/>
</dbReference>
<proteinExistence type="predicted"/>
<gene>
    <name evidence="1" type="ORF">KDN34_06005</name>
</gene>
<sequence>MCGHHGSLQLDVLLIQLKTLSDVWDVYIKENEKNNPEAAEAVKMCQSQLAKLLVHEH</sequence>
<reference evidence="1 2" key="1">
    <citation type="submission" date="2021-04" db="EMBL/GenBank/DDBJ databases">
        <title>Novel species identification of genus Shewanella.</title>
        <authorList>
            <person name="Liu G."/>
        </authorList>
    </citation>
    <scope>NUCLEOTIDE SEQUENCE [LARGE SCALE GENOMIC DNA]</scope>
    <source>
        <strain evidence="1 2">FJAT-54481</strain>
    </source>
</reference>
<dbReference type="RefSeq" id="WP_212595992.1">
    <property type="nucleotide sequence ID" value="NZ_CP073587.1"/>
</dbReference>
<accession>A0ABX7YWA2</accession>
<keyword evidence="2" id="KW-1185">Reference proteome</keyword>
<evidence type="ECO:0000313" key="1">
    <source>
        <dbReference type="EMBL" id="QUN06987.1"/>
    </source>
</evidence>
<organism evidence="1 2">
    <name type="scientific">Shewanella yunxiaonensis</name>
    <dbReference type="NCBI Taxonomy" id="2829809"/>
    <lineage>
        <taxon>Bacteria</taxon>
        <taxon>Pseudomonadati</taxon>
        <taxon>Pseudomonadota</taxon>
        <taxon>Gammaproteobacteria</taxon>
        <taxon>Alteromonadales</taxon>
        <taxon>Shewanellaceae</taxon>
        <taxon>Shewanella</taxon>
    </lineage>
</organism>
<name>A0ABX7YWA2_9GAMM</name>